<dbReference type="InterPro" id="IPR036291">
    <property type="entry name" value="NAD(P)-bd_dom_sf"/>
</dbReference>
<name>A0A238XAE1_9ACTN</name>
<dbReference type="RefSeq" id="WP_089311776.1">
    <property type="nucleotide sequence ID" value="NZ_FZNP01000004.1"/>
</dbReference>
<dbReference type="EMBL" id="FZNP01000004">
    <property type="protein sequence ID" value="SNR55680.1"/>
    <property type="molecule type" value="Genomic_DNA"/>
</dbReference>
<evidence type="ECO:0000256" key="2">
    <source>
        <dbReference type="ARBA" id="ARBA00023002"/>
    </source>
</evidence>
<dbReference type="PROSITE" id="PS00061">
    <property type="entry name" value="ADH_SHORT"/>
    <property type="match status" value="1"/>
</dbReference>
<dbReference type="AlphaFoldDB" id="A0A238XAE1"/>
<dbReference type="OrthoDB" id="9795647at2"/>
<dbReference type="PANTHER" id="PTHR43658">
    <property type="entry name" value="SHORT-CHAIN DEHYDROGENASE/REDUCTASE"/>
    <property type="match status" value="1"/>
</dbReference>
<dbReference type="InterPro" id="IPR057326">
    <property type="entry name" value="KR_dom"/>
</dbReference>
<dbReference type="SMART" id="SM00822">
    <property type="entry name" value="PKS_KR"/>
    <property type="match status" value="1"/>
</dbReference>
<evidence type="ECO:0000259" key="3">
    <source>
        <dbReference type="SMART" id="SM00822"/>
    </source>
</evidence>
<keyword evidence="2" id="KW-0560">Oxidoreductase</keyword>
<protein>
    <submittedName>
        <fullName evidence="4">NAD(P)-dependent dehydrogenase, short-chain alcohol dehydrogenase family</fullName>
    </submittedName>
</protein>
<dbReference type="GO" id="GO:0016491">
    <property type="term" value="F:oxidoreductase activity"/>
    <property type="evidence" value="ECO:0007669"/>
    <property type="project" value="UniProtKB-KW"/>
</dbReference>
<feature type="domain" description="Ketoreductase" evidence="3">
    <location>
        <begin position="6"/>
        <end position="196"/>
    </location>
</feature>
<comment type="similarity">
    <text evidence="1">Belongs to the short-chain dehydrogenases/reductases (SDR) family.</text>
</comment>
<dbReference type="Gene3D" id="3.40.50.720">
    <property type="entry name" value="NAD(P)-binding Rossmann-like Domain"/>
    <property type="match status" value="1"/>
</dbReference>
<keyword evidence="5" id="KW-1185">Reference proteome</keyword>
<evidence type="ECO:0000313" key="4">
    <source>
        <dbReference type="EMBL" id="SNR55680.1"/>
    </source>
</evidence>
<proteinExistence type="inferred from homology"/>
<accession>A0A238XAE1</accession>
<dbReference type="Pfam" id="PF00106">
    <property type="entry name" value="adh_short"/>
    <property type="match status" value="1"/>
</dbReference>
<dbReference type="PRINTS" id="PR00081">
    <property type="entry name" value="GDHRDH"/>
</dbReference>
<gene>
    <name evidence="4" type="ORF">SAMN06265355_104122</name>
</gene>
<dbReference type="Proteomes" id="UP000198420">
    <property type="component" value="Unassembled WGS sequence"/>
</dbReference>
<evidence type="ECO:0000256" key="1">
    <source>
        <dbReference type="ARBA" id="ARBA00006484"/>
    </source>
</evidence>
<dbReference type="InterPro" id="IPR002347">
    <property type="entry name" value="SDR_fam"/>
</dbReference>
<evidence type="ECO:0000313" key="5">
    <source>
        <dbReference type="Proteomes" id="UP000198420"/>
    </source>
</evidence>
<dbReference type="SUPFAM" id="SSF51735">
    <property type="entry name" value="NAD(P)-binding Rossmann-fold domains"/>
    <property type="match status" value="1"/>
</dbReference>
<reference evidence="5" key="1">
    <citation type="submission" date="2017-06" db="EMBL/GenBank/DDBJ databases">
        <authorList>
            <person name="Varghese N."/>
            <person name="Submissions S."/>
        </authorList>
    </citation>
    <scope>NUCLEOTIDE SEQUENCE [LARGE SCALE GENOMIC DNA]</scope>
    <source>
        <strain evidence="5">DSM 44485</strain>
    </source>
</reference>
<dbReference type="PANTHER" id="PTHR43658:SF8">
    <property type="entry name" value="17-BETA-HYDROXYSTEROID DEHYDROGENASE 14-RELATED"/>
    <property type="match status" value="1"/>
</dbReference>
<organism evidence="4 5">
    <name type="scientific">Actinomadura mexicana</name>
    <dbReference type="NCBI Taxonomy" id="134959"/>
    <lineage>
        <taxon>Bacteria</taxon>
        <taxon>Bacillati</taxon>
        <taxon>Actinomycetota</taxon>
        <taxon>Actinomycetes</taxon>
        <taxon>Streptosporangiales</taxon>
        <taxon>Thermomonosporaceae</taxon>
        <taxon>Actinomadura</taxon>
    </lineage>
</organism>
<dbReference type="InterPro" id="IPR020904">
    <property type="entry name" value="Sc_DH/Rdtase_CS"/>
</dbReference>
<sequence>MDIRGKAALVTGAASGLGRATARELVTAGAHVVLLDLESSDGERLAEELGAGAEGRVRFAAADVTDAGQVAAAVKAATELGELRALVHCAGRGGPVRVVEKDGTPGSMEQFQGVIQTNLVGTFNVLRHAAAAMVALDDLPDGERGACVLTASVAAWEGQIGQLPYAASKAGVVGMTLVAARDLARNHVRVNTIAPGLFDTPILSRVPEQLRDRLAASIPHPARLGDPAEFASLAAHILANPMLNGETIRLDGAIRMSPR</sequence>